<comment type="cofactor">
    <cofactor evidence="1">
        <name>Mg(2+)</name>
        <dbReference type="ChEBI" id="CHEBI:18420"/>
    </cofactor>
</comment>
<dbReference type="GO" id="GO:0046872">
    <property type="term" value="F:metal ion binding"/>
    <property type="evidence" value="ECO:0007669"/>
    <property type="project" value="UniProtKB-KW"/>
</dbReference>
<evidence type="ECO:0000259" key="13">
    <source>
        <dbReference type="Pfam" id="PF01909"/>
    </source>
</evidence>
<evidence type="ECO:0000256" key="3">
    <source>
        <dbReference type="ARBA" id="ARBA00022679"/>
    </source>
</evidence>
<protein>
    <recommendedName>
        <fullName evidence="9">protein adenylyltransferase</fullName>
        <ecNumber evidence="9">2.7.7.108</ecNumber>
    </recommendedName>
</protein>
<accession>A0AAF0FV39</accession>
<proteinExistence type="inferred from homology"/>
<organism evidence="14 15">
    <name type="scientific">Methanomicrobium antiquum</name>
    <dbReference type="NCBI Taxonomy" id="487686"/>
    <lineage>
        <taxon>Archaea</taxon>
        <taxon>Methanobacteriati</taxon>
        <taxon>Methanobacteriota</taxon>
        <taxon>Stenosarchaea group</taxon>
        <taxon>Methanomicrobia</taxon>
        <taxon>Methanomicrobiales</taxon>
        <taxon>Methanomicrobiaceae</taxon>
        <taxon>Methanomicrobium</taxon>
    </lineage>
</organism>
<dbReference type="EC" id="2.7.7.108" evidence="9"/>
<dbReference type="GO" id="GO:0005524">
    <property type="term" value="F:ATP binding"/>
    <property type="evidence" value="ECO:0007669"/>
    <property type="project" value="UniProtKB-KW"/>
</dbReference>
<dbReference type="EMBL" id="CP091092">
    <property type="protein sequence ID" value="WFN37013.1"/>
    <property type="molecule type" value="Genomic_DNA"/>
</dbReference>
<gene>
    <name evidence="14" type="ORF">L1994_01050</name>
</gene>
<dbReference type="InterPro" id="IPR043519">
    <property type="entry name" value="NT_sf"/>
</dbReference>
<dbReference type="Gene3D" id="3.30.460.10">
    <property type="entry name" value="Beta Polymerase, domain 2"/>
    <property type="match status" value="1"/>
</dbReference>
<feature type="domain" description="Polymerase nucleotidyl transferase" evidence="13">
    <location>
        <begin position="26"/>
        <end position="103"/>
    </location>
</feature>
<dbReference type="KEGG" id="manq:L1994_01050"/>
<comment type="catalytic activity">
    <reaction evidence="12">
        <text>L-tyrosyl-[protein] + ATP = O-(5'-adenylyl)-L-tyrosyl-[protein] + diphosphate</text>
        <dbReference type="Rhea" id="RHEA:54288"/>
        <dbReference type="Rhea" id="RHEA-COMP:10136"/>
        <dbReference type="Rhea" id="RHEA-COMP:13846"/>
        <dbReference type="ChEBI" id="CHEBI:30616"/>
        <dbReference type="ChEBI" id="CHEBI:33019"/>
        <dbReference type="ChEBI" id="CHEBI:46858"/>
        <dbReference type="ChEBI" id="CHEBI:83624"/>
        <dbReference type="EC" id="2.7.7.108"/>
    </reaction>
</comment>
<evidence type="ECO:0000256" key="9">
    <source>
        <dbReference type="ARBA" id="ARBA00034531"/>
    </source>
</evidence>
<dbReference type="CDD" id="cd05403">
    <property type="entry name" value="NT_KNTase_like"/>
    <property type="match status" value="1"/>
</dbReference>
<keyword evidence="2" id="KW-1277">Toxin-antitoxin system</keyword>
<dbReference type="SUPFAM" id="SSF81301">
    <property type="entry name" value="Nucleotidyltransferase"/>
    <property type="match status" value="1"/>
</dbReference>
<evidence type="ECO:0000256" key="6">
    <source>
        <dbReference type="ARBA" id="ARBA00022741"/>
    </source>
</evidence>
<dbReference type="Proteomes" id="UP001218895">
    <property type="component" value="Chromosome"/>
</dbReference>
<evidence type="ECO:0000256" key="5">
    <source>
        <dbReference type="ARBA" id="ARBA00022723"/>
    </source>
</evidence>
<keyword evidence="7" id="KW-0067">ATP-binding</keyword>
<dbReference type="Pfam" id="PF01909">
    <property type="entry name" value="NTP_transf_2"/>
    <property type="match status" value="1"/>
</dbReference>
<reference evidence="14" key="1">
    <citation type="submission" date="2022-01" db="EMBL/GenBank/DDBJ databases">
        <title>Complete genome of Methanomicrobium antiquum DSM 21220.</title>
        <authorList>
            <person name="Chen S.-C."/>
            <person name="You Y.-T."/>
            <person name="Zhou Y.-Z."/>
            <person name="Lai M.-C."/>
        </authorList>
    </citation>
    <scope>NUCLEOTIDE SEQUENCE</scope>
    <source>
        <strain evidence="14">DSM 21220</strain>
    </source>
</reference>
<evidence type="ECO:0000256" key="7">
    <source>
        <dbReference type="ARBA" id="ARBA00022840"/>
    </source>
</evidence>
<comment type="similarity">
    <text evidence="10">Belongs to the MntA antitoxin family.</text>
</comment>
<keyword evidence="3" id="KW-0808">Transferase</keyword>
<dbReference type="RefSeq" id="WP_278099851.1">
    <property type="nucleotide sequence ID" value="NZ_CP091092.1"/>
</dbReference>
<evidence type="ECO:0000256" key="10">
    <source>
        <dbReference type="ARBA" id="ARBA00038276"/>
    </source>
</evidence>
<keyword evidence="5" id="KW-0479">Metal-binding</keyword>
<evidence type="ECO:0000256" key="2">
    <source>
        <dbReference type="ARBA" id="ARBA00022649"/>
    </source>
</evidence>
<dbReference type="PANTHER" id="PTHR33571:SF19">
    <property type="entry name" value="PROTEIN ADENYLYLTRANSFERASE MJ0128-RELATED"/>
    <property type="match status" value="1"/>
</dbReference>
<keyword evidence="8" id="KW-0460">Magnesium</keyword>
<keyword evidence="15" id="KW-1185">Reference proteome</keyword>
<dbReference type="PANTHER" id="PTHR33571">
    <property type="entry name" value="SSL8005 PROTEIN"/>
    <property type="match status" value="1"/>
</dbReference>
<sequence>MKQVDPTKAILTKEEVISILKKEMPYLKEHFNVSEIALFGSYARDEADIKSDIDILVTYSKTPGMISFMKLENYLTDLFGVKVDLVLKNALRPNIGKSVLNEAMYA</sequence>
<comment type="catalytic activity">
    <reaction evidence="11">
        <text>O-(5'-adenylyl)-L-tyrosyl-[protein] + ATP = O-[5'-(adenylyl-(5'-&gt;3')-adenylyl)]-L-tyrosyl-[protein] + diphosphate</text>
        <dbReference type="Rhea" id="RHEA:66528"/>
        <dbReference type="Rhea" id="RHEA-COMP:13846"/>
        <dbReference type="Rhea" id="RHEA-COMP:17046"/>
        <dbReference type="ChEBI" id="CHEBI:30616"/>
        <dbReference type="ChEBI" id="CHEBI:33019"/>
        <dbReference type="ChEBI" id="CHEBI:83624"/>
        <dbReference type="ChEBI" id="CHEBI:167160"/>
    </reaction>
</comment>
<evidence type="ECO:0000313" key="14">
    <source>
        <dbReference type="EMBL" id="WFN37013.1"/>
    </source>
</evidence>
<name>A0AAF0FV39_9EURY</name>
<evidence type="ECO:0000313" key="15">
    <source>
        <dbReference type="Proteomes" id="UP001218895"/>
    </source>
</evidence>
<evidence type="ECO:0000256" key="8">
    <source>
        <dbReference type="ARBA" id="ARBA00022842"/>
    </source>
</evidence>
<dbReference type="AlphaFoldDB" id="A0AAF0FV39"/>
<evidence type="ECO:0000256" key="1">
    <source>
        <dbReference type="ARBA" id="ARBA00001946"/>
    </source>
</evidence>
<keyword evidence="4" id="KW-0548">Nucleotidyltransferase</keyword>
<evidence type="ECO:0000256" key="12">
    <source>
        <dbReference type="ARBA" id="ARBA00048696"/>
    </source>
</evidence>
<dbReference type="InterPro" id="IPR052038">
    <property type="entry name" value="Type-VII_TA_antitoxin"/>
</dbReference>
<dbReference type="InterPro" id="IPR002934">
    <property type="entry name" value="Polymerase_NTP_transf_dom"/>
</dbReference>
<dbReference type="GO" id="GO:0070733">
    <property type="term" value="F:AMPylase activity"/>
    <property type="evidence" value="ECO:0007669"/>
    <property type="project" value="UniProtKB-EC"/>
</dbReference>
<dbReference type="GeneID" id="79948939"/>
<keyword evidence="6" id="KW-0547">Nucleotide-binding</keyword>
<evidence type="ECO:0000256" key="11">
    <source>
        <dbReference type="ARBA" id="ARBA00047518"/>
    </source>
</evidence>
<evidence type="ECO:0000256" key="4">
    <source>
        <dbReference type="ARBA" id="ARBA00022695"/>
    </source>
</evidence>